<organism evidence="1 2">
    <name type="scientific">Agrilutibacter terrestris</name>
    <dbReference type="NCBI Taxonomy" id="2865112"/>
    <lineage>
        <taxon>Bacteria</taxon>
        <taxon>Pseudomonadati</taxon>
        <taxon>Pseudomonadota</taxon>
        <taxon>Gammaproteobacteria</taxon>
        <taxon>Lysobacterales</taxon>
        <taxon>Lysobacteraceae</taxon>
        <taxon>Agrilutibacter</taxon>
    </lineage>
</organism>
<dbReference type="KEGG" id="lsx:H8B22_13725"/>
<dbReference type="EMBL" id="CP060820">
    <property type="protein sequence ID" value="QNP40509.1"/>
    <property type="molecule type" value="Genomic_DNA"/>
</dbReference>
<accession>A0A7H0FWU3</accession>
<dbReference type="RefSeq" id="WP_187711950.1">
    <property type="nucleotide sequence ID" value="NZ_CP060820.1"/>
</dbReference>
<gene>
    <name evidence="1" type="ORF">H8B22_13725</name>
</gene>
<dbReference type="Proteomes" id="UP000516018">
    <property type="component" value="Chromosome"/>
</dbReference>
<keyword evidence="2" id="KW-1185">Reference proteome</keyword>
<protein>
    <submittedName>
        <fullName evidence="1">Uncharacterized protein</fullName>
    </submittedName>
</protein>
<evidence type="ECO:0000313" key="2">
    <source>
        <dbReference type="Proteomes" id="UP000516018"/>
    </source>
</evidence>
<dbReference type="AlphaFoldDB" id="A0A7H0FWU3"/>
<proteinExistence type="predicted"/>
<name>A0A7H0FWU3_9GAMM</name>
<reference evidence="1 2" key="1">
    <citation type="submission" date="2020-08" db="EMBL/GenBank/DDBJ databases">
        <title>Lysobacter sp. II4 sp. nov., isolated from soil.</title>
        <authorList>
            <person name="Woo C.Y."/>
            <person name="Kim J."/>
        </authorList>
    </citation>
    <scope>NUCLEOTIDE SEQUENCE [LARGE SCALE GENOMIC DNA]</scope>
    <source>
        <strain evidence="1 2">II4</strain>
    </source>
</reference>
<evidence type="ECO:0000313" key="1">
    <source>
        <dbReference type="EMBL" id="QNP40509.1"/>
    </source>
</evidence>
<sequence>MATIIDGLFPPEIAAVSRLEFDGGNVEIDTRVQVVSFRCSLPRPTEDLTRFTVWCVRPPVSAESAIFPIVMPSGGRTIGYVFPIAAFDPDSSYCPQNSPKQYLQIYSSAALLWLVQHGGGNQHLRVGQLDWSADPSIADLFQPDLSIAVIGREVVDSETAEHIRLALEASGFFLAEGPQFSFERFRQVSGSSIKAEQFSAALKPIFSTAERFLMLASRQDTPEASFLFYYQVIESLSDIVLDRLMKKVLSSASLASGYDLKTRVLDYTSESTRVTKLVEFAKFVDASAVESLRLAGAALLNSCNRAPGESTSAKVLYDVRNLIVHNQIPLAKADWNAFRPVIDSLHKVVVAMLKGFPVGPHELLDSAEDLEEVGLLRAAIANARRLHDEDVRWRNSRAGQGGDEWLNSRVQASSDRLSKLEGELASLLAL</sequence>